<keyword evidence="2" id="KW-1185">Reference proteome</keyword>
<evidence type="ECO:0000313" key="1">
    <source>
        <dbReference type="EMBL" id="AEF05038.1"/>
    </source>
</evidence>
<proteinExistence type="predicted"/>
<dbReference type="HOGENOM" id="CLU_1631901_0_0_6"/>
<dbReference type="RefSeq" id="WP_013785956.1">
    <property type="nucleotide sequence ID" value="NC_015554.1"/>
</dbReference>
<protein>
    <submittedName>
        <fullName evidence="1">Uncharacterized protein</fullName>
    </submittedName>
</protein>
<reference evidence="1 2" key="1">
    <citation type="journal article" date="2011" name="J. Bacteriol.">
        <title>Complete genome sequence of the polycyclic aromatic hydrocarbon-degrading bacterium Alteromonas sp. strain SN2.</title>
        <authorList>
            <person name="Jin H.M."/>
            <person name="Jeong H."/>
            <person name="Moon E.J."/>
            <person name="Math R.K."/>
            <person name="Lee K."/>
            <person name="Kim H.J."/>
            <person name="Jeon C.O."/>
            <person name="Oh T.K."/>
            <person name="Kim J.F."/>
        </authorList>
    </citation>
    <scope>NUCLEOTIDE SEQUENCE [LARGE SCALE GENOMIC DNA]</scope>
    <source>
        <strain evidence="2">JCM 17741 / KACC 18427 / KCTC 11700BP / SN2</strain>
    </source>
</reference>
<evidence type="ECO:0000313" key="2">
    <source>
        <dbReference type="Proteomes" id="UP000000683"/>
    </source>
</evidence>
<dbReference type="KEGG" id="alt:ambt_17680"/>
<name>F5Z5N3_ALTNA</name>
<dbReference type="Proteomes" id="UP000000683">
    <property type="component" value="Chromosome"/>
</dbReference>
<dbReference type="EMBL" id="CP002339">
    <property type="protein sequence ID" value="AEF05038.1"/>
    <property type="molecule type" value="Genomic_DNA"/>
</dbReference>
<dbReference type="OrthoDB" id="7472639at2"/>
<accession>F5Z5N3</accession>
<sequence>MANYYTQAAFEINLELEQKIFALQVLECAEDEKVDFTKSHKTVHEAAYPNDVYRLAKKFVKSLDDYEPGNVYLPFKYADTGDSIHIAHDESINTEAAATFCYLILKHFDSDDYVCIEAAHTCSKPRPDGFGGHAAFVTKKGVKWMCTAHWMHKNIARHKKAA</sequence>
<dbReference type="AlphaFoldDB" id="F5Z5N3"/>
<organism evidence="1 2">
    <name type="scientific">Alteromonas naphthalenivorans</name>
    <dbReference type="NCBI Taxonomy" id="715451"/>
    <lineage>
        <taxon>Bacteria</taxon>
        <taxon>Pseudomonadati</taxon>
        <taxon>Pseudomonadota</taxon>
        <taxon>Gammaproteobacteria</taxon>
        <taxon>Alteromonadales</taxon>
        <taxon>Alteromonadaceae</taxon>
        <taxon>Alteromonas/Salinimonas group</taxon>
        <taxon>Alteromonas</taxon>
    </lineage>
</organism>
<gene>
    <name evidence="1" type="ordered locus">ambt_17680</name>
</gene>